<organism evidence="9 10">
    <name type="scientific">Paenibacillus alvei</name>
    <name type="common">Bacillus alvei</name>
    <dbReference type="NCBI Taxonomy" id="44250"/>
    <lineage>
        <taxon>Bacteria</taxon>
        <taxon>Bacillati</taxon>
        <taxon>Bacillota</taxon>
        <taxon>Bacilli</taxon>
        <taxon>Bacillales</taxon>
        <taxon>Paenibacillaceae</taxon>
        <taxon>Paenibacillus</taxon>
    </lineage>
</organism>
<feature type="transmembrane region" description="Helical" evidence="8">
    <location>
        <begin position="289"/>
        <end position="308"/>
    </location>
</feature>
<reference evidence="10" key="1">
    <citation type="submission" date="2018-08" db="EMBL/GenBank/DDBJ databases">
        <authorList>
            <person name="Chevrot R."/>
        </authorList>
    </citation>
    <scope>NUCLEOTIDE SEQUENCE [LARGE SCALE GENOMIC DNA]</scope>
</reference>
<dbReference type="Gene3D" id="1.10.3470.10">
    <property type="entry name" value="ABC transporter involved in vitamin B12 uptake, BtuC"/>
    <property type="match status" value="1"/>
</dbReference>
<feature type="transmembrane region" description="Helical" evidence="8">
    <location>
        <begin position="94"/>
        <end position="113"/>
    </location>
</feature>
<dbReference type="InterPro" id="IPR037294">
    <property type="entry name" value="ABC_BtuC-like"/>
</dbReference>
<dbReference type="GO" id="GO:0033214">
    <property type="term" value="P:siderophore-iron import into cell"/>
    <property type="evidence" value="ECO:0007669"/>
    <property type="project" value="TreeGrafter"/>
</dbReference>
<evidence type="ECO:0000256" key="7">
    <source>
        <dbReference type="ARBA" id="ARBA00023136"/>
    </source>
</evidence>
<comment type="similarity">
    <text evidence="2">Belongs to the binding-protein-dependent transport system permease family. FecCD subfamily.</text>
</comment>
<dbReference type="Proteomes" id="UP000304148">
    <property type="component" value="Chromosome"/>
</dbReference>
<evidence type="ECO:0000256" key="3">
    <source>
        <dbReference type="ARBA" id="ARBA00022448"/>
    </source>
</evidence>
<keyword evidence="6 8" id="KW-1133">Transmembrane helix</keyword>
<dbReference type="EMBL" id="LS992241">
    <property type="protein sequence ID" value="SYX81863.1"/>
    <property type="molecule type" value="Genomic_DNA"/>
</dbReference>
<feature type="transmembrane region" description="Helical" evidence="8">
    <location>
        <begin position="125"/>
        <end position="146"/>
    </location>
</feature>
<feature type="transmembrane region" description="Helical" evidence="8">
    <location>
        <begin position="248"/>
        <end position="277"/>
    </location>
</feature>
<evidence type="ECO:0000256" key="8">
    <source>
        <dbReference type="SAM" id="Phobius"/>
    </source>
</evidence>
<dbReference type="PANTHER" id="PTHR30472:SF23">
    <property type="entry name" value="IRON-UPTAKE SYSTEM PERMEASE PROTEIN FEUC"/>
    <property type="match status" value="1"/>
</dbReference>
<keyword evidence="3" id="KW-0813">Transport</keyword>
<dbReference type="RefSeq" id="WP_138184408.1">
    <property type="nucleotide sequence ID" value="NZ_LS992241.1"/>
</dbReference>
<feature type="transmembrane region" description="Helical" evidence="8">
    <location>
        <begin position="65"/>
        <end position="82"/>
    </location>
</feature>
<dbReference type="AlphaFoldDB" id="A0A383R4V4"/>
<dbReference type="GO" id="GO:0005886">
    <property type="term" value="C:plasma membrane"/>
    <property type="evidence" value="ECO:0007669"/>
    <property type="project" value="UniProtKB-SubCell"/>
</dbReference>
<evidence type="ECO:0000313" key="9">
    <source>
        <dbReference type="EMBL" id="SYX81863.1"/>
    </source>
</evidence>
<feature type="transmembrane region" description="Helical" evidence="8">
    <location>
        <begin position="7"/>
        <end position="28"/>
    </location>
</feature>
<evidence type="ECO:0000256" key="1">
    <source>
        <dbReference type="ARBA" id="ARBA00004651"/>
    </source>
</evidence>
<proteinExistence type="inferred from homology"/>
<accession>A0A383R4V4</accession>
<evidence type="ECO:0000256" key="6">
    <source>
        <dbReference type="ARBA" id="ARBA00022989"/>
    </source>
</evidence>
<keyword evidence="4" id="KW-1003">Cell membrane</keyword>
<dbReference type="InterPro" id="IPR000522">
    <property type="entry name" value="ABC_transptr_permease_BtuC"/>
</dbReference>
<dbReference type="CDD" id="cd06550">
    <property type="entry name" value="TM_ABC_iron-siderophores_like"/>
    <property type="match status" value="1"/>
</dbReference>
<feature type="transmembrane region" description="Helical" evidence="8">
    <location>
        <begin position="201"/>
        <end position="220"/>
    </location>
</feature>
<protein>
    <submittedName>
        <fullName evidence="9">Iron-uptake protein</fullName>
    </submittedName>
</protein>
<evidence type="ECO:0000256" key="4">
    <source>
        <dbReference type="ARBA" id="ARBA00022475"/>
    </source>
</evidence>
<feature type="transmembrane region" description="Helical" evidence="8">
    <location>
        <begin position="158"/>
        <end position="178"/>
    </location>
</feature>
<feature type="transmembrane region" description="Helical" evidence="8">
    <location>
        <begin position="315"/>
        <end position="336"/>
    </location>
</feature>
<comment type="subcellular location">
    <subcellularLocation>
        <location evidence="1">Cell membrane</location>
        <topology evidence="1">Multi-pass membrane protein</topology>
    </subcellularLocation>
</comment>
<dbReference type="SUPFAM" id="SSF81345">
    <property type="entry name" value="ABC transporter involved in vitamin B12 uptake, BtuC"/>
    <property type="match status" value="1"/>
</dbReference>
<dbReference type="PANTHER" id="PTHR30472">
    <property type="entry name" value="FERRIC ENTEROBACTIN TRANSPORT SYSTEM PERMEASE PROTEIN"/>
    <property type="match status" value="1"/>
</dbReference>
<evidence type="ECO:0000313" key="10">
    <source>
        <dbReference type="Proteomes" id="UP000304148"/>
    </source>
</evidence>
<gene>
    <name evidence="9" type="primary">feuC</name>
    <name evidence="9" type="ORF">PBLR_10282</name>
</gene>
<keyword evidence="7 8" id="KW-0472">Membrane</keyword>
<dbReference type="FunFam" id="1.10.3470.10:FF:000001">
    <property type="entry name" value="Vitamin B12 ABC transporter permease BtuC"/>
    <property type="match status" value="1"/>
</dbReference>
<evidence type="ECO:0000256" key="2">
    <source>
        <dbReference type="ARBA" id="ARBA00007935"/>
    </source>
</evidence>
<keyword evidence="5 8" id="KW-0812">Transmembrane</keyword>
<evidence type="ECO:0000256" key="5">
    <source>
        <dbReference type="ARBA" id="ARBA00022692"/>
    </source>
</evidence>
<dbReference type="Pfam" id="PF01032">
    <property type="entry name" value="FecCD"/>
    <property type="match status" value="1"/>
</dbReference>
<dbReference type="GO" id="GO:0022857">
    <property type="term" value="F:transmembrane transporter activity"/>
    <property type="evidence" value="ECO:0007669"/>
    <property type="project" value="InterPro"/>
</dbReference>
<name>A0A383R4V4_PAEAL</name>
<sequence>MHRDSLLRWWIVFGVGIALFCTAVYISVTNGVFDMTVKDVINTILGIDPQPDHELVIFEFRLPRIVLSAMVGLGLGIAGAVIQGITRNGLADPGILGINSGAGAAVVLFMFFFQGKIVGTDWFAVMAMPLFGLVGGLLAAIFIFAFSWHRGRLDPQRLILVGIAVASGLGALSMYISLKMNPQDFEMATVWMSGSVWNANWHYVVAALPWLIICVPFIWFKSRKLDLLQFERDSAMSLGVAVNRETNLLLIASIGLVSACVSVSGSIGFVGLIAPHIARKLVGVSHHRMLPVCGIIGMVIVVVSDYIGRTIFAPISLPAGVVVALLGVPYFIYLLYRAPK</sequence>